<dbReference type="AlphaFoldDB" id="A0A7X0SPF7"/>
<dbReference type="GO" id="GO:0140114">
    <property type="term" value="P:cellular detoxification of fluoride"/>
    <property type="evidence" value="ECO:0007669"/>
    <property type="project" value="UniProtKB-UniRule"/>
</dbReference>
<sequence length="132" mass="14216">MNAAAVGFFGAIGALLRYGIGRYVGGWWMSSFPLGTLGINFAGCLALGWFSSWAAAQKRLPAWLRTGIGTGLIGAFTTFSTFSVETVGLVRDGLWGMAALYMMLSVIGGFALAWAGYELYQAQVRQRERRAS</sequence>
<feature type="binding site" evidence="10">
    <location>
        <position position="74"/>
    </location>
    <ligand>
        <name>Na(+)</name>
        <dbReference type="ChEBI" id="CHEBI:29101"/>
        <note>structural</note>
    </ligand>
</feature>
<evidence type="ECO:0000256" key="10">
    <source>
        <dbReference type="HAMAP-Rule" id="MF_00454"/>
    </source>
</evidence>
<dbReference type="HAMAP" id="MF_00454">
    <property type="entry name" value="FluC"/>
    <property type="match status" value="1"/>
</dbReference>
<feature type="binding site" evidence="10">
    <location>
        <position position="77"/>
    </location>
    <ligand>
        <name>Na(+)</name>
        <dbReference type="ChEBI" id="CHEBI:29101"/>
        <note>structural</note>
    </ligand>
</feature>
<dbReference type="PANTHER" id="PTHR28259">
    <property type="entry name" value="FLUORIDE EXPORT PROTEIN 1-RELATED"/>
    <property type="match status" value="1"/>
</dbReference>
<reference evidence="11 12" key="1">
    <citation type="submission" date="2020-08" db="EMBL/GenBank/DDBJ databases">
        <title>Cohnella phylogeny.</title>
        <authorList>
            <person name="Dunlap C."/>
        </authorList>
    </citation>
    <scope>NUCLEOTIDE SEQUENCE [LARGE SCALE GENOMIC DNA]</scope>
    <source>
        <strain evidence="11 12">CBP 2801</strain>
    </source>
</reference>
<dbReference type="Pfam" id="PF02537">
    <property type="entry name" value="CRCB"/>
    <property type="match status" value="1"/>
</dbReference>
<protein>
    <recommendedName>
        <fullName evidence="10">Fluoride-specific ion channel FluC</fullName>
    </recommendedName>
</protein>
<comment type="function">
    <text evidence="9 10">Fluoride-specific ion channel. Important for reducing fluoride concentration in the cell, thus reducing its toxicity.</text>
</comment>
<dbReference type="Proteomes" id="UP000564644">
    <property type="component" value="Unassembled WGS sequence"/>
</dbReference>
<evidence type="ECO:0000256" key="7">
    <source>
        <dbReference type="ARBA" id="ARBA00035120"/>
    </source>
</evidence>
<organism evidence="11 12">
    <name type="scientific">Cohnella zeiphila</name>
    <dbReference type="NCBI Taxonomy" id="2761120"/>
    <lineage>
        <taxon>Bacteria</taxon>
        <taxon>Bacillati</taxon>
        <taxon>Bacillota</taxon>
        <taxon>Bacilli</taxon>
        <taxon>Bacillales</taxon>
        <taxon>Paenibacillaceae</taxon>
        <taxon>Cohnella</taxon>
    </lineage>
</organism>
<evidence type="ECO:0000256" key="5">
    <source>
        <dbReference type="ARBA" id="ARBA00023136"/>
    </source>
</evidence>
<keyword evidence="10" id="KW-0479">Metal-binding</keyword>
<comment type="caution">
    <text evidence="11">The sequence shown here is derived from an EMBL/GenBank/DDBJ whole genome shotgun (WGS) entry which is preliminary data.</text>
</comment>
<dbReference type="GO" id="GO:0005886">
    <property type="term" value="C:plasma membrane"/>
    <property type="evidence" value="ECO:0007669"/>
    <property type="project" value="UniProtKB-SubCell"/>
</dbReference>
<keyword evidence="3 10" id="KW-0812">Transmembrane</keyword>
<evidence type="ECO:0000256" key="6">
    <source>
        <dbReference type="ARBA" id="ARBA00023303"/>
    </source>
</evidence>
<keyword evidence="6 10" id="KW-0407">Ion channel</keyword>
<evidence type="ECO:0000256" key="2">
    <source>
        <dbReference type="ARBA" id="ARBA00022475"/>
    </source>
</evidence>
<evidence type="ECO:0000256" key="9">
    <source>
        <dbReference type="ARBA" id="ARBA00049940"/>
    </source>
</evidence>
<proteinExistence type="inferred from homology"/>
<keyword evidence="10" id="KW-0406">Ion transport</keyword>
<comment type="subcellular location">
    <subcellularLocation>
        <location evidence="1 10">Cell membrane</location>
        <topology evidence="1 10">Multi-pass membrane protein</topology>
    </subcellularLocation>
</comment>
<evidence type="ECO:0000256" key="1">
    <source>
        <dbReference type="ARBA" id="ARBA00004651"/>
    </source>
</evidence>
<dbReference type="GO" id="GO:0046872">
    <property type="term" value="F:metal ion binding"/>
    <property type="evidence" value="ECO:0007669"/>
    <property type="project" value="UniProtKB-KW"/>
</dbReference>
<evidence type="ECO:0000313" key="11">
    <source>
        <dbReference type="EMBL" id="MBB6733586.1"/>
    </source>
</evidence>
<gene>
    <name evidence="10 11" type="primary">crcB</name>
    <name evidence="10" type="synonym">fluC</name>
    <name evidence="11" type="ORF">H7C18_21915</name>
</gene>
<keyword evidence="10" id="KW-0915">Sodium</keyword>
<dbReference type="NCBIfam" id="TIGR00494">
    <property type="entry name" value="crcB"/>
    <property type="match status" value="1"/>
</dbReference>
<feature type="transmembrane region" description="Helical" evidence="10">
    <location>
        <begin position="62"/>
        <end position="82"/>
    </location>
</feature>
<keyword evidence="4 10" id="KW-1133">Transmembrane helix</keyword>
<keyword evidence="2 10" id="KW-1003">Cell membrane</keyword>
<comment type="activity regulation">
    <text evidence="10">Na(+) is not transported, but it plays an essential structural role and its presence is essential for fluoride channel function.</text>
</comment>
<dbReference type="PANTHER" id="PTHR28259:SF1">
    <property type="entry name" value="FLUORIDE EXPORT PROTEIN 1-RELATED"/>
    <property type="match status" value="1"/>
</dbReference>
<dbReference type="InterPro" id="IPR003691">
    <property type="entry name" value="FluC"/>
</dbReference>
<accession>A0A7X0SPF7</accession>
<comment type="catalytic activity">
    <reaction evidence="8">
        <text>fluoride(in) = fluoride(out)</text>
        <dbReference type="Rhea" id="RHEA:76159"/>
        <dbReference type="ChEBI" id="CHEBI:17051"/>
    </reaction>
    <physiologicalReaction direction="left-to-right" evidence="8">
        <dbReference type="Rhea" id="RHEA:76160"/>
    </physiologicalReaction>
</comment>
<evidence type="ECO:0000313" key="12">
    <source>
        <dbReference type="Proteomes" id="UP000564644"/>
    </source>
</evidence>
<feature type="transmembrane region" description="Helical" evidence="10">
    <location>
        <begin position="94"/>
        <end position="120"/>
    </location>
</feature>
<evidence type="ECO:0000256" key="3">
    <source>
        <dbReference type="ARBA" id="ARBA00022692"/>
    </source>
</evidence>
<comment type="similarity">
    <text evidence="7 10">Belongs to the fluoride channel Fluc/FEX (TC 1.A.43) family.</text>
</comment>
<dbReference type="EMBL" id="JACJVO010000028">
    <property type="protein sequence ID" value="MBB6733586.1"/>
    <property type="molecule type" value="Genomic_DNA"/>
</dbReference>
<name>A0A7X0SPF7_9BACL</name>
<evidence type="ECO:0000256" key="8">
    <source>
        <dbReference type="ARBA" id="ARBA00035585"/>
    </source>
</evidence>
<keyword evidence="5 10" id="KW-0472">Membrane</keyword>
<dbReference type="GO" id="GO:0062054">
    <property type="term" value="F:fluoride channel activity"/>
    <property type="evidence" value="ECO:0007669"/>
    <property type="project" value="UniProtKB-UniRule"/>
</dbReference>
<feature type="transmembrane region" description="Helical" evidence="10">
    <location>
        <begin position="31"/>
        <end position="50"/>
    </location>
</feature>
<keyword evidence="10" id="KW-0813">Transport</keyword>
<keyword evidence="12" id="KW-1185">Reference proteome</keyword>
<evidence type="ECO:0000256" key="4">
    <source>
        <dbReference type="ARBA" id="ARBA00022989"/>
    </source>
</evidence>